<accession>A0A9W3ATF7</accession>
<sequence length="418" mass="46883">MKLDEFEIRFDNPRGVFSAGENVSGNVIIKLTKPMKMRCLQLYFEGRAKSHWEVKQGRSKTDYRAGENYINHTVVLFGTGQNSIEHPSGLHAYPFVLHLSPTLPSSYEGRRGYVRYFCKATINRPWKFDEHTKRAFTVIHHLDLNAEPTASMPVWGEQEEVIEGCCCSSGNIQAQMTLNKTGFVPGEPLNYTVDIINNTDNDVTGLEVDLKQVVKYTGYSDSIFSSGHPKFHVKIDNYPLFSGPYHIKKHSEGHISRSVCIPALPPSRLDGCGIIEISYSVHMQPLVRWSSLQIEKDIVIGTIPLQSPLAPPPSFNEVFPVSPSAPPMDLAPPPYQEPPPTYEESVFGRVEIRDENDDAHTEGNMSWAPSYPYYHWDPSTRHFQMIASVTGPAGDIPSYNPEGQPASQLTPCPSYNQL</sequence>
<dbReference type="GO" id="GO:0015031">
    <property type="term" value="P:protein transport"/>
    <property type="evidence" value="ECO:0007669"/>
    <property type="project" value="TreeGrafter"/>
</dbReference>
<keyword evidence="4" id="KW-1185">Reference proteome</keyword>
<reference evidence="5" key="1">
    <citation type="submission" date="2025-08" db="UniProtKB">
        <authorList>
            <consortium name="RefSeq"/>
        </authorList>
    </citation>
    <scope>IDENTIFICATION</scope>
</reference>
<dbReference type="InterPro" id="IPR050357">
    <property type="entry name" value="Arrestin_domain-protein"/>
</dbReference>
<dbReference type="InterPro" id="IPR011022">
    <property type="entry name" value="Arrestin_C-like"/>
</dbReference>
<evidence type="ECO:0000313" key="5">
    <source>
        <dbReference type="RefSeq" id="XP_055890490.1"/>
    </source>
</evidence>
<gene>
    <name evidence="5" type="primary">LOC106068772</name>
</gene>
<dbReference type="Pfam" id="PF02752">
    <property type="entry name" value="Arrestin_C"/>
    <property type="match status" value="1"/>
</dbReference>
<feature type="region of interest" description="Disordered" evidence="2">
    <location>
        <begin position="394"/>
        <end position="418"/>
    </location>
</feature>
<dbReference type="RefSeq" id="XP_055890490.1">
    <property type="nucleotide sequence ID" value="XM_056034515.1"/>
</dbReference>
<dbReference type="Proteomes" id="UP001165740">
    <property type="component" value="Chromosome 7"/>
</dbReference>
<dbReference type="Gene3D" id="2.60.40.640">
    <property type="match status" value="2"/>
</dbReference>
<evidence type="ECO:0000256" key="2">
    <source>
        <dbReference type="SAM" id="MobiDB-lite"/>
    </source>
</evidence>
<dbReference type="SUPFAM" id="SSF81296">
    <property type="entry name" value="E set domains"/>
    <property type="match status" value="2"/>
</dbReference>
<evidence type="ECO:0000259" key="3">
    <source>
        <dbReference type="SMART" id="SM01017"/>
    </source>
</evidence>
<dbReference type="PANTHER" id="PTHR11188">
    <property type="entry name" value="ARRESTIN DOMAIN CONTAINING PROTEIN"/>
    <property type="match status" value="1"/>
</dbReference>
<organism evidence="4 5">
    <name type="scientific">Biomphalaria glabrata</name>
    <name type="common">Bloodfluke planorb</name>
    <name type="synonym">Freshwater snail</name>
    <dbReference type="NCBI Taxonomy" id="6526"/>
    <lineage>
        <taxon>Eukaryota</taxon>
        <taxon>Metazoa</taxon>
        <taxon>Spiralia</taxon>
        <taxon>Lophotrochozoa</taxon>
        <taxon>Mollusca</taxon>
        <taxon>Gastropoda</taxon>
        <taxon>Heterobranchia</taxon>
        <taxon>Euthyneura</taxon>
        <taxon>Panpulmonata</taxon>
        <taxon>Hygrophila</taxon>
        <taxon>Lymnaeoidea</taxon>
        <taxon>Planorbidae</taxon>
        <taxon>Biomphalaria</taxon>
    </lineage>
</organism>
<dbReference type="GeneID" id="106068772"/>
<dbReference type="AlphaFoldDB" id="A0A9W3ATF7"/>
<dbReference type="InterPro" id="IPR014752">
    <property type="entry name" value="Arrestin-like_C"/>
</dbReference>
<protein>
    <submittedName>
        <fullName evidence="5">Arrestin domain-containing protein 17-like</fullName>
    </submittedName>
</protein>
<dbReference type="GO" id="GO:0005737">
    <property type="term" value="C:cytoplasm"/>
    <property type="evidence" value="ECO:0007669"/>
    <property type="project" value="TreeGrafter"/>
</dbReference>
<dbReference type="OMA" id="TKTCEII"/>
<evidence type="ECO:0000256" key="1">
    <source>
        <dbReference type="ARBA" id="ARBA00005298"/>
    </source>
</evidence>
<comment type="similarity">
    <text evidence="1">Belongs to the arrestin family.</text>
</comment>
<name>A0A9W3ATF7_BIOGL</name>
<evidence type="ECO:0000313" key="4">
    <source>
        <dbReference type="Proteomes" id="UP001165740"/>
    </source>
</evidence>
<feature type="compositionally biased region" description="Polar residues" evidence="2">
    <location>
        <begin position="405"/>
        <end position="418"/>
    </location>
</feature>
<dbReference type="Pfam" id="PF00339">
    <property type="entry name" value="Arrestin_N"/>
    <property type="match status" value="1"/>
</dbReference>
<dbReference type="InterPro" id="IPR014756">
    <property type="entry name" value="Ig_E-set"/>
</dbReference>
<dbReference type="PANTHER" id="PTHR11188:SF176">
    <property type="entry name" value="ARRESTIN DOMAIN-CONTAINING PROTEIN 1"/>
    <property type="match status" value="1"/>
</dbReference>
<dbReference type="InterPro" id="IPR011021">
    <property type="entry name" value="Arrestin-like_N"/>
</dbReference>
<dbReference type="SMART" id="SM01017">
    <property type="entry name" value="Arrestin_C"/>
    <property type="match status" value="1"/>
</dbReference>
<feature type="domain" description="Arrestin C-terminal-like" evidence="3">
    <location>
        <begin position="168"/>
        <end position="305"/>
    </location>
</feature>
<proteinExistence type="inferred from homology"/>
<dbReference type="OrthoDB" id="2333384at2759"/>